<dbReference type="Gene3D" id="3.40.630.40">
    <property type="entry name" value="Zn-dependent exopeptidases"/>
    <property type="match status" value="1"/>
</dbReference>
<dbReference type="InterPro" id="IPR050695">
    <property type="entry name" value="N-acetylmuramoyl_amidase_3"/>
</dbReference>
<dbReference type="EMBL" id="JACHHF010000006">
    <property type="protein sequence ID" value="MBB5176339.1"/>
    <property type="molecule type" value="Genomic_DNA"/>
</dbReference>
<proteinExistence type="predicted"/>
<feature type="domain" description="MurNAc-LAA" evidence="1">
    <location>
        <begin position="95"/>
        <end position="203"/>
    </location>
</feature>
<gene>
    <name evidence="2" type="ORF">HNQ45_001226</name>
</gene>
<accession>A0A9Q2D0T4</accession>
<dbReference type="AlphaFoldDB" id="A0A9Q2D0T4"/>
<protein>
    <submittedName>
        <fullName evidence="2">N-acetylmuramoyl-L-alanine amidase</fullName>
        <ecNumber evidence="2">3.5.1.28</ecNumber>
    </submittedName>
</protein>
<dbReference type="Proteomes" id="UP000579136">
    <property type="component" value="Unassembled WGS sequence"/>
</dbReference>
<dbReference type="GO" id="GO:0030288">
    <property type="term" value="C:outer membrane-bounded periplasmic space"/>
    <property type="evidence" value="ECO:0007669"/>
    <property type="project" value="TreeGrafter"/>
</dbReference>
<dbReference type="EC" id="3.5.1.28" evidence="2"/>
<sequence length="213" mass="23924">MSLIFIFSFVYIVKSYEPHNDYEDITIDFKDKKYDLKGIKVVIDPGHGGSDPGAPSYYGENESAIVMSVGEKLQKVLEESNAEVVMTRAGNETVELDDRDAKGDIFISLHSDAFESNEPTGFTTFYAHDSQIDLATAINEGLNEQSLLPNKGVQTMPYQVIDQIKYPGTLVELGFLSNDVDDYLLNTEDYQNRLVYGIVEGIEIYVTDYDNKE</sequence>
<keyword evidence="3" id="KW-1185">Reference proteome</keyword>
<dbReference type="SUPFAM" id="SSF53187">
    <property type="entry name" value="Zn-dependent exopeptidases"/>
    <property type="match status" value="1"/>
</dbReference>
<evidence type="ECO:0000313" key="2">
    <source>
        <dbReference type="EMBL" id="MBB5176339.1"/>
    </source>
</evidence>
<dbReference type="RefSeq" id="WP_183674647.1">
    <property type="nucleotide sequence ID" value="NZ_CBCRYX010000005.1"/>
</dbReference>
<dbReference type="PANTHER" id="PTHR30404">
    <property type="entry name" value="N-ACETYLMURAMOYL-L-ALANINE AMIDASE"/>
    <property type="match status" value="1"/>
</dbReference>
<dbReference type="InterPro" id="IPR002508">
    <property type="entry name" value="MurNAc-LAA_cat"/>
</dbReference>
<name>A0A9Q2D0T4_9STAP</name>
<comment type="caution">
    <text evidence="2">The sequence shown here is derived from an EMBL/GenBank/DDBJ whole genome shotgun (WGS) entry which is preliminary data.</text>
</comment>
<reference evidence="2 3" key="1">
    <citation type="submission" date="2020-08" db="EMBL/GenBank/DDBJ databases">
        <title>Genomic Encyclopedia of Type Strains, Phase IV (KMG-IV): sequencing the most valuable type-strain genomes for metagenomic binning, comparative biology and taxonomic classification.</title>
        <authorList>
            <person name="Goeker M."/>
        </authorList>
    </citation>
    <scope>NUCLEOTIDE SEQUENCE [LARGE SCALE GENOMIC DNA]</scope>
    <source>
        <strain evidence="2 3">DSM 19163</strain>
    </source>
</reference>
<keyword evidence="2" id="KW-0378">Hydrolase</keyword>
<dbReference type="CDD" id="cd02696">
    <property type="entry name" value="MurNAc-LAA"/>
    <property type="match status" value="1"/>
</dbReference>
<dbReference type="PANTHER" id="PTHR30404:SF7">
    <property type="entry name" value="CELL WALL AMIDASE LYTH-RELATED"/>
    <property type="match status" value="1"/>
</dbReference>
<dbReference type="GO" id="GO:0009253">
    <property type="term" value="P:peptidoglycan catabolic process"/>
    <property type="evidence" value="ECO:0007669"/>
    <property type="project" value="InterPro"/>
</dbReference>
<organism evidence="2 3">
    <name type="scientific">Nosocomiicoccus ampullae</name>
    <dbReference type="NCBI Taxonomy" id="489910"/>
    <lineage>
        <taxon>Bacteria</taxon>
        <taxon>Bacillati</taxon>
        <taxon>Bacillota</taxon>
        <taxon>Bacilli</taxon>
        <taxon>Bacillales</taxon>
        <taxon>Staphylococcaceae</taxon>
        <taxon>Nosocomiicoccus</taxon>
    </lineage>
</organism>
<evidence type="ECO:0000259" key="1">
    <source>
        <dbReference type="SMART" id="SM00646"/>
    </source>
</evidence>
<dbReference type="Pfam" id="PF01520">
    <property type="entry name" value="Amidase_3"/>
    <property type="match status" value="1"/>
</dbReference>
<dbReference type="SMART" id="SM00646">
    <property type="entry name" value="Ami_3"/>
    <property type="match status" value="1"/>
</dbReference>
<dbReference type="GO" id="GO:0008745">
    <property type="term" value="F:N-acetylmuramoyl-L-alanine amidase activity"/>
    <property type="evidence" value="ECO:0007669"/>
    <property type="project" value="UniProtKB-EC"/>
</dbReference>
<evidence type="ECO:0000313" key="3">
    <source>
        <dbReference type="Proteomes" id="UP000579136"/>
    </source>
</evidence>